<evidence type="ECO:0000313" key="2">
    <source>
        <dbReference type="Proteomes" id="UP000077069"/>
    </source>
</evidence>
<gene>
    <name evidence="1" type="ORF">CC84DRAFT_486280</name>
</gene>
<dbReference type="RefSeq" id="XP_018040858.1">
    <property type="nucleotide sequence ID" value="XM_018186466.1"/>
</dbReference>
<dbReference type="Proteomes" id="UP000077069">
    <property type="component" value="Unassembled WGS sequence"/>
</dbReference>
<dbReference type="OrthoDB" id="10535558at2759"/>
<evidence type="ECO:0000313" key="1">
    <source>
        <dbReference type="EMBL" id="OAG10493.1"/>
    </source>
</evidence>
<organism evidence="1 2">
    <name type="scientific">Paraphaeosphaeria sporulosa</name>
    <dbReference type="NCBI Taxonomy" id="1460663"/>
    <lineage>
        <taxon>Eukaryota</taxon>
        <taxon>Fungi</taxon>
        <taxon>Dikarya</taxon>
        <taxon>Ascomycota</taxon>
        <taxon>Pezizomycotina</taxon>
        <taxon>Dothideomycetes</taxon>
        <taxon>Pleosporomycetidae</taxon>
        <taxon>Pleosporales</taxon>
        <taxon>Massarineae</taxon>
        <taxon>Didymosphaeriaceae</taxon>
        <taxon>Paraphaeosphaeria</taxon>
    </lineage>
</organism>
<protein>
    <submittedName>
        <fullName evidence="1">Uncharacterized protein</fullName>
    </submittedName>
</protein>
<dbReference type="InParanoid" id="A0A177CSI4"/>
<dbReference type="AlphaFoldDB" id="A0A177CSI4"/>
<dbReference type="EMBL" id="KV441549">
    <property type="protein sequence ID" value="OAG10493.1"/>
    <property type="molecule type" value="Genomic_DNA"/>
</dbReference>
<reference evidence="1 2" key="1">
    <citation type="submission" date="2016-05" db="EMBL/GenBank/DDBJ databases">
        <title>Comparative analysis of secretome profiles of manganese(II)-oxidizing ascomycete fungi.</title>
        <authorList>
            <consortium name="DOE Joint Genome Institute"/>
            <person name="Zeiner C.A."/>
            <person name="Purvine S.O."/>
            <person name="Zink E.M."/>
            <person name="Wu S."/>
            <person name="Pasa-Tolic L."/>
            <person name="Chaput D.L."/>
            <person name="Haridas S."/>
            <person name="Grigoriev I.V."/>
            <person name="Santelli C.M."/>
            <person name="Hansel C.M."/>
        </authorList>
    </citation>
    <scope>NUCLEOTIDE SEQUENCE [LARGE SCALE GENOMIC DNA]</scope>
    <source>
        <strain evidence="1 2">AP3s5-JAC2a</strain>
    </source>
</reference>
<accession>A0A177CSI4</accession>
<proteinExistence type="predicted"/>
<sequence length="116" mass="13175">MWIIYGISQRRRCALHRREFHIGFLHYPMTFESSFPKCLRWGDVGTRGRSTMCCRIPLRDTLAPQCSSTIPMYAALAAATLDLVQLMPQPTCDTRIEYGSLFAQAHKAAFPLHTVA</sequence>
<name>A0A177CSI4_9PLEO</name>
<keyword evidence="2" id="KW-1185">Reference proteome</keyword>
<dbReference type="GeneID" id="28769952"/>